<accession>A0A165SUQ2</accession>
<dbReference type="GO" id="GO:0042765">
    <property type="term" value="C:GPI-anchor transamidase complex"/>
    <property type="evidence" value="ECO:0007669"/>
    <property type="project" value="InterPro"/>
</dbReference>
<gene>
    <name evidence="11" type="ORF">NEOLEDRAFT_1133224</name>
</gene>
<evidence type="ECO:0000256" key="10">
    <source>
        <dbReference type="SAM" id="Phobius"/>
    </source>
</evidence>
<dbReference type="PANTHER" id="PTHR21072:SF13">
    <property type="entry name" value="GPI TRANSAMIDASE COMPONENT PIG-S"/>
    <property type="match status" value="1"/>
</dbReference>
<reference evidence="11 12" key="1">
    <citation type="journal article" date="2016" name="Mol. Biol. Evol.">
        <title>Comparative Genomics of Early-Diverging Mushroom-Forming Fungi Provides Insights into the Origins of Lignocellulose Decay Capabilities.</title>
        <authorList>
            <person name="Nagy L.G."/>
            <person name="Riley R."/>
            <person name="Tritt A."/>
            <person name="Adam C."/>
            <person name="Daum C."/>
            <person name="Floudas D."/>
            <person name="Sun H."/>
            <person name="Yadav J.S."/>
            <person name="Pangilinan J."/>
            <person name="Larsson K.H."/>
            <person name="Matsuura K."/>
            <person name="Barry K."/>
            <person name="Labutti K."/>
            <person name="Kuo R."/>
            <person name="Ohm R.A."/>
            <person name="Bhattacharya S.S."/>
            <person name="Shirouzu T."/>
            <person name="Yoshinaga Y."/>
            <person name="Martin F.M."/>
            <person name="Grigoriev I.V."/>
            <person name="Hibbett D.S."/>
        </authorList>
    </citation>
    <scope>NUCLEOTIDE SEQUENCE [LARGE SCALE GENOMIC DNA]</scope>
    <source>
        <strain evidence="11 12">HHB14362 ss-1</strain>
    </source>
</reference>
<comment type="pathway">
    <text evidence="2">Glycolipid biosynthesis; glycosylphosphatidylinositol-anchor biosynthesis.</text>
</comment>
<comment type="subcellular location">
    <subcellularLocation>
        <location evidence="1">Endoplasmic reticulum membrane</location>
        <topology evidence="1">Multi-pass membrane protein</topology>
    </subcellularLocation>
</comment>
<keyword evidence="8 10" id="KW-0472">Membrane</keyword>
<dbReference type="Pfam" id="PF10510">
    <property type="entry name" value="PIG-S"/>
    <property type="match status" value="1"/>
</dbReference>
<dbReference type="STRING" id="1314782.A0A165SUQ2"/>
<evidence type="ECO:0000256" key="5">
    <source>
        <dbReference type="ARBA" id="ARBA00022692"/>
    </source>
</evidence>
<dbReference type="GO" id="GO:0016255">
    <property type="term" value="P:attachment of GPI anchor to protein"/>
    <property type="evidence" value="ECO:0007669"/>
    <property type="project" value="InterPro"/>
</dbReference>
<dbReference type="Proteomes" id="UP000076761">
    <property type="component" value="Unassembled WGS sequence"/>
</dbReference>
<keyword evidence="12" id="KW-1185">Reference proteome</keyword>
<proteinExistence type="inferred from homology"/>
<dbReference type="FunCoup" id="A0A165SUQ2">
    <property type="interactions" value="587"/>
</dbReference>
<feature type="transmembrane region" description="Helical" evidence="10">
    <location>
        <begin position="469"/>
        <end position="488"/>
    </location>
</feature>
<comment type="similarity">
    <text evidence="3">Belongs to the PIGS family.</text>
</comment>
<feature type="transmembrane region" description="Helical" evidence="10">
    <location>
        <begin position="20"/>
        <end position="41"/>
    </location>
</feature>
<keyword evidence="5 10" id="KW-0812">Transmembrane</keyword>
<keyword evidence="9" id="KW-0325">Glycoprotein</keyword>
<dbReference type="AlphaFoldDB" id="A0A165SUQ2"/>
<organism evidence="11 12">
    <name type="scientific">Neolentinus lepideus HHB14362 ss-1</name>
    <dbReference type="NCBI Taxonomy" id="1314782"/>
    <lineage>
        <taxon>Eukaryota</taxon>
        <taxon>Fungi</taxon>
        <taxon>Dikarya</taxon>
        <taxon>Basidiomycota</taxon>
        <taxon>Agaricomycotina</taxon>
        <taxon>Agaricomycetes</taxon>
        <taxon>Gloeophyllales</taxon>
        <taxon>Gloeophyllaceae</taxon>
        <taxon>Neolentinus</taxon>
    </lineage>
</organism>
<keyword evidence="7 10" id="KW-1133">Transmembrane helix</keyword>
<dbReference type="InParanoid" id="A0A165SUQ2"/>
<evidence type="ECO:0000256" key="4">
    <source>
        <dbReference type="ARBA" id="ARBA00022502"/>
    </source>
</evidence>
<dbReference type="EMBL" id="KV425570">
    <property type="protein sequence ID" value="KZT25706.1"/>
    <property type="molecule type" value="Genomic_DNA"/>
</dbReference>
<evidence type="ECO:0000256" key="6">
    <source>
        <dbReference type="ARBA" id="ARBA00022824"/>
    </source>
</evidence>
<dbReference type="InterPro" id="IPR019540">
    <property type="entry name" value="PtdIno-glycan_biosynth_class_S"/>
</dbReference>
<dbReference type="PANTHER" id="PTHR21072">
    <property type="entry name" value="GPI TRANSAMIDASE COMPONENT PIG-S"/>
    <property type="match status" value="1"/>
</dbReference>
<evidence type="ECO:0000256" key="3">
    <source>
        <dbReference type="ARBA" id="ARBA00005316"/>
    </source>
</evidence>
<keyword evidence="4" id="KW-0337">GPI-anchor biosynthesis</keyword>
<evidence type="ECO:0000256" key="9">
    <source>
        <dbReference type="ARBA" id="ARBA00023180"/>
    </source>
</evidence>
<evidence type="ECO:0008006" key="13">
    <source>
        <dbReference type="Google" id="ProtNLM"/>
    </source>
</evidence>
<dbReference type="UniPathway" id="UPA00196"/>
<protein>
    <recommendedName>
        <fullName evidence="13">GPI transamidase component PIG-S</fullName>
    </recommendedName>
</protein>
<evidence type="ECO:0000313" key="12">
    <source>
        <dbReference type="Proteomes" id="UP000076761"/>
    </source>
</evidence>
<evidence type="ECO:0000256" key="1">
    <source>
        <dbReference type="ARBA" id="ARBA00004477"/>
    </source>
</evidence>
<dbReference type="OrthoDB" id="28748at2759"/>
<evidence type="ECO:0000256" key="7">
    <source>
        <dbReference type="ARBA" id="ARBA00022989"/>
    </source>
</evidence>
<evidence type="ECO:0000256" key="2">
    <source>
        <dbReference type="ARBA" id="ARBA00004687"/>
    </source>
</evidence>
<dbReference type="GO" id="GO:0006506">
    <property type="term" value="P:GPI anchor biosynthetic process"/>
    <property type="evidence" value="ECO:0007669"/>
    <property type="project" value="UniProtKB-UniPathway"/>
</dbReference>
<keyword evidence="6" id="KW-0256">Endoplasmic reticulum</keyword>
<evidence type="ECO:0000256" key="8">
    <source>
        <dbReference type="ARBA" id="ARBA00023136"/>
    </source>
</evidence>
<name>A0A165SUQ2_9AGAM</name>
<sequence length="535" mass="59355">MDKSHYGSRNPSELPFESPFLRRCILAAYWALVLVALPAWWHTTSIERLPLPMSQVMAQTKREIEFPLNIRLSSAVDGVDADAVAHELERSLRSRLSSQLFVLPTGLNDVSVSSEPGSYWVKLTDGVQESVVEENVLQHRWDVRDSTASSTLANRLAALLSPYSEHAHAEQHEHVVSKYASRYHIAFTLLNEDAASGKSALSWQIREALQRIMRPVFKRLGPLHNFTIESQVQFHAPLAFTPTAVDVNGTEVYGLTPEDLTVFVNSAEWTLSSGVTNDPILHFLLFVPSAFRRPLHILDSAGTLTRSHSFILPQWGGVVIYNPPPETQGNFHILSSQLDSILPIFRHQLLSLLGVPRLPSGVKSVSGSLSTWQIDALLRRRAHENAREAQQTLGSIVKLVEQIENMPVGKDVKRDVEDALSALDQAFEAALISPKLAFDHSSRALTLTSRAFFNPGMLALLYFPPEHRLAVYTPLFASATVPLIVAVIREFAAWRKQRKTAASSGIADITSVGYCPSSATFDHNDVITKVGLNQR</sequence>
<evidence type="ECO:0000313" key="11">
    <source>
        <dbReference type="EMBL" id="KZT25706.1"/>
    </source>
</evidence>